<dbReference type="AlphaFoldDB" id="W7IP37"/>
<gene>
    <name evidence="1" type="ORF">UO65_1992</name>
</gene>
<dbReference type="Gene3D" id="3.40.50.1820">
    <property type="entry name" value="alpha/beta hydrolase"/>
    <property type="match status" value="1"/>
</dbReference>
<accession>W7IP37</accession>
<dbReference type="Proteomes" id="UP000019277">
    <property type="component" value="Unassembled WGS sequence"/>
</dbReference>
<evidence type="ECO:0008006" key="3">
    <source>
        <dbReference type="Google" id="ProtNLM"/>
    </source>
</evidence>
<dbReference type="InterPro" id="IPR029058">
    <property type="entry name" value="AB_hydrolase_fold"/>
</dbReference>
<name>W7IP37_9PSEU</name>
<dbReference type="RefSeq" id="WP_035280856.1">
    <property type="nucleotide sequence ID" value="NZ_AYXG01000074.1"/>
</dbReference>
<keyword evidence="2" id="KW-1185">Reference proteome</keyword>
<proteinExistence type="predicted"/>
<reference evidence="1 2" key="1">
    <citation type="journal article" date="2014" name="Genome Announc.">
        <title>Draft Genome Sequence of the Antitrypanosomally Active Sponge-Associated Bacterium Actinokineospora sp. Strain EG49.</title>
        <authorList>
            <person name="Harjes J."/>
            <person name="Ryu T."/>
            <person name="Abdelmohsen U.R."/>
            <person name="Moitinho-Silva L."/>
            <person name="Horn H."/>
            <person name="Ravasi T."/>
            <person name="Hentschel U."/>
        </authorList>
    </citation>
    <scope>NUCLEOTIDE SEQUENCE [LARGE SCALE GENOMIC DNA]</scope>
    <source>
        <strain evidence="1 2">EG49</strain>
    </source>
</reference>
<dbReference type="EMBL" id="AYXG01000074">
    <property type="protein sequence ID" value="EWC62640.1"/>
    <property type="molecule type" value="Genomic_DNA"/>
</dbReference>
<dbReference type="SUPFAM" id="SSF53474">
    <property type="entry name" value="alpha/beta-Hydrolases"/>
    <property type="match status" value="1"/>
</dbReference>
<comment type="caution">
    <text evidence="1">The sequence shown here is derived from an EMBL/GenBank/DDBJ whole genome shotgun (WGS) entry which is preliminary data.</text>
</comment>
<dbReference type="eggNOG" id="COG0596">
    <property type="taxonomic scope" value="Bacteria"/>
</dbReference>
<dbReference type="OrthoDB" id="2972445at2"/>
<sequence>MPAASVTAVLVHSPYLGPATLRPLADALAGSGHPAFLLDLLPSVVAPPVHQRLIGAFADAVSEAGLAGPLALVGHGGAGPLLPAFADELADAGGLDVAALVYLDAELPTPGLSLRELDPARYAAMRADEGRWGEGAAGLVAEPGLRAAIVDELPEVPHAYLKEARPSVPWTGPTGYVGLSHPADLVEARANGWPTRDLDLHHLACATTPGPVARAVLEVFADLGIGPVTAG</sequence>
<organism evidence="1 2">
    <name type="scientific">Actinokineospora spheciospongiae</name>
    <dbReference type="NCBI Taxonomy" id="909613"/>
    <lineage>
        <taxon>Bacteria</taxon>
        <taxon>Bacillati</taxon>
        <taxon>Actinomycetota</taxon>
        <taxon>Actinomycetes</taxon>
        <taxon>Pseudonocardiales</taxon>
        <taxon>Pseudonocardiaceae</taxon>
        <taxon>Actinokineospora</taxon>
    </lineage>
</organism>
<dbReference type="STRING" id="909613.UO65_1992"/>
<evidence type="ECO:0000313" key="1">
    <source>
        <dbReference type="EMBL" id="EWC62640.1"/>
    </source>
</evidence>
<protein>
    <recommendedName>
        <fullName evidence="3">AB hydrolase-1 domain-containing protein</fullName>
    </recommendedName>
</protein>
<evidence type="ECO:0000313" key="2">
    <source>
        <dbReference type="Proteomes" id="UP000019277"/>
    </source>
</evidence>